<evidence type="ECO:0000256" key="1">
    <source>
        <dbReference type="SAM" id="MobiDB-lite"/>
    </source>
</evidence>
<name>A0A834IZ51_VESGE</name>
<accession>A0A834IZ51</accession>
<proteinExistence type="predicted"/>
<dbReference type="AlphaFoldDB" id="A0A834IZ51"/>
<comment type="caution">
    <text evidence="2">The sequence shown here is derived from an EMBL/GenBank/DDBJ whole genome shotgun (WGS) entry which is preliminary data.</text>
</comment>
<sequence>MDENEEARGVKGSSRLLLSTGAANYNHSCGRCVGYDRDDDDDDDDVNDDDDDDDDDCRRGEFGGVEKGCIYPTAVHTGATEDGPRWKSAAFRGTGQENCLTTFRTATELPVSTIVGHMGAPCGHHRIVSPTKAKADPSMPPQEKPTTMGIGKEGLANSNGSDG</sequence>
<evidence type="ECO:0000313" key="2">
    <source>
        <dbReference type="EMBL" id="KAF7379104.1"/>
    </source>
</evidence>
<keyword evidence="3" id="KW-1185">Reference proteome</keyword>
<feature type="region of interest" description="Disordered" evidence="1">
    <location>
        <begin position="25"/>
        <end position="65"/>
    </location>
</feature>
<reference evidence="2" key="1">
    <citation type="journal article" date="2020" name="G3 (Bethesda)">
        <title>High-Quality Assemblies for Three Invasive Social Wasps from the &lt;i&gt;Vespula&lt;/i&gt; Genus.</title>
        <authorList>
            <person name="Harrop T.W.R."/>
            <person name="Guhlin J."/>
            <person name="McLaughlin G.M."/>
            <person name="Permina E."/>
            <person name="Stockwell P."/>
            <person name="Gilligan J."/>
            <person name="Le Lec M.F."/>
            <person name="Gruber M.A.M."/>
            <person name="Quinn O."/>
            <person name="Lovegrove M."/>
            <person name="Duncan E.J."/>
            <person name="Remnant E.J."/>
            <person name="Van Eeckhoven J."/>
            <person name="Graham B."/>
            <person name="Knapp R.A."/>
            <person name="Langford K.W."/>
            <person name="Kronenberg Z."/>
            <person name="Press M.O."/>
            <person name="Eacker S.M."/>
            <person name="Wilson-Rankin E.E."/>
            <person name="Purcell J."/>
            <person name="Lester P.J."/>
            <person name="Dearden P.K."/>
        </authorList>
    </citation>
    <scope>NUCLEOTIDE SEQUENCE</scope>
    <source>
        <strain evidence="2">Linc-1</strain>
    </source>
</reference>
<dbReference type="EMBL" id="JACSDZ010000025">
    <property type="protein sequence ID" value="KAF7379104.1"/>
    <property type="molecule type" value="Genomic_DNA"/>
</dbReference>
<organism evidence="2 3">
    <name type="scientific">Vespula germanica</name>
    <name type="common">German yellow jacket</name>
    <name type="synonym">Paravespula germanica</name>
    <dbReference type="NCBI Taxonomy" id="30212"/>
    <lineage>
        <taxon>Eukaryota</taxon>
        <taxon>Metazoa</taxon>
        <taxon>Ecdysozoa</taxon>
        <taxon>Arthropoda</taxon>
        <taxon>Hexapoda</taxon>
        <taxon>Insecta</taxon>
        <taxon>Pterygota</taxon>
        <taxon>Neoptera</taxon>
        <taxon>Endopterygota</taxon>
        <taxon>Hymenoptera</taxon>
        <taxon>Apocrita</taxon>
        <taxon>Aculeata</taxon>
        <taxon>Vespoidea</taxon>
        <taxon>Vespidae</taxon>
        <taxon>Vespinae</taxon>
        <taxon>Vespula</taxon>
    </lineage>
</organism>
<gene>
    <name evidence="2" type="ORF">HZH68_016949</name>
</gene>
<feature type="compositionally biased region" description="Acidic residues" evidence="1">
    <location>
        <begin position="37"/>
        <end position="55"/>
    </location>
</feature>
<evidence type="ECO:0000313" key="3">
    <source>
        <dbReference type="Proteomes" id="UP000617340"/>
    </source>
</evidence>
<dbReference type="Proteomes" id="UP000617340">
    <property type="component" value="Unassembled WGS sequence"/>
</dbReference>
<feature type="region of interest" description="Disordered" evidence="1">
    <location>
        <begin position="130"/>
        <end position="163"/>
    </location>
</feature>
<protein>
    <submittedName>
        <fullName evidence="2">Uncharacterized protein</fullName>
    </submittedName>
</protein>